<name>A0A6S7A7H4_9BURK</name>
<organism evidence="3 4">
    <name type="scientific">Achromobacter animicus</name>
    <dbReference type="NCBI Taxonomy" id="1389935"/>
    <lineage>
        <taxon>Bacteria</taxon>
        <taxon>Pseudomonadati</taxon>
        <taxon>Pseudomonadota</taxon>
        <taxon>Betaproteobacteria</taxon>
        <taxon>Burkholderiales</taxon>
        <taxon>Alcaligenaceae</taxon>
        <taxon>Achromobacter</taxon>
    </lineage>
</organism>
<evidence type="ECO:0000256" key="1">
    <source>
        <dbReference type="SAM" id="MobiDB-lite"/>
    </source>
</evidence>
<dbReference type="AlphaFoldDB" id="A0A6S7A7H4"/>
<dbReference type="CDD" id="cd03801">
    <property type="entry name" value="GT4_PimA-like"/>
    <property type="match status" value="1"/>
</dbReference>
<feature type="compositionally biased region" description="Polar residues" evidence="1">
    <location>
        <begin position="372"/>
        <end position="383"/>
    </location>
</feature>
<keyword evidence="3" id="KW-0808">Transferase</keyword>
<keyword evidence="4" id="KW-1185">Reference proteome</keyword>
<dbReference type="RefSeq" id="WP_175123775.1">
    <property type="nucleotide sequence ID" value="NZ_CADIJM010000005.1"/>
</dbReference>
<dbReference type="GO" id="GO:0102710">
    <property type="term" value="F:D-inositol-3-phosphate glycosyltransferase activity"/>
    <property type="evidence" value="ECO:0007669"/>
    <property type="project" value="UniProtKB-EC"/>
</dbReference>
<dbReference type="EMBL" id="CADIJM010000005">
    <property type="protein sequence ID" value="CAB3706504.1"/>
    <property type="molecule type" value="Genomic_DNA"/>
</dbReference>
<dbReference type="Pfam" id="PF13439">
    <property type="entry name" value="Glyco_transf_4"/>
    <property type="match status" value="1"/>
</dbReference>
<protein>
    <submittedName>
        <fullName evidence="3">D-inositol-3-phosphate glycosyltransferase</fullName>
        <ecNumber evidence="3">2.4.1.250</ecNumber>
    </submittedName>
</protein>
<proteinExistence type="predicted"/>
<sequence>MKILYTNFHQGDGGGHTTYVMSLARILCQKSQVTIGAPRKSRLLAEAEALPGLRTVDLEFKGKLFEQLAALRRLRNLVRQEQFDVIHVNGSADHRLCMLATMGMGRKRPFIVYTQHNDRDANSLGVRLRAKWGTNRVICVCSHTFRRMKQSVFRNEDLRVVHNGVDTEKYRPACRTETAQARARFLPPALRDRLVIGSNAGTADYKSWIDMVAAVSLLPAGQRSQVAVLIAGAMPGDDMLNRVAELGMQDQVVFTGLLDNVEPVLAALDVGFVLSSRLETISFACREMMAAGKPVIVSSVGGLTENVTEGRNGWIVPPGSPESVARTLSDILANRGVLHAMGVDARSTALKEFSLATFVGNTERVYRENAYVSSGSPSGSTYLHASDRRLR</sequence>
<dbReference type="InterPro" id="IPR028098">
    <property type="entry name" value="Glyco_trans_4-like_N"/>
</dbReference>
<feature type="domain" description="Glycosyltransferase subfamily 4-like N-terminal" evidence="2">
    <location>
        <begin position="14"/>
        <end position="169"/>
    </location>
</feature>
<keyword evidence="3" id="KW-0328">Glycosyltransferase</keyword>
<dbReference type="PANTHER" id="PTHR12526">
    <property type="entry name" value="GLYCOSYLTRANSFERASE"/>
    <property type="match status" value="1"/>
</dbReference>
<accession>A0A6S7A7H4</accession>
<dbReference type="SUPFAM" id="SSF53756">
    <property type="entry name" value="UDP-Glycosyltransferase/glycogen phosphorylase"/>
    <property type="match status" value="1"/>
</dbReference>
<evidence type="ECO:0000259" key="2">
    <source>
        <dbReference type="Pfam" id="PF13439"/>
    </source>
</evidence>
<gene>
    <name evidence="3" type="primary">mshA_4</name>
    <name evidence="3" type="ORF">LMG26690_02938</name>
</gene>
<dbReference type="Gene3D" id="3.40.50.2000">
    <property type="entry name" value="Glycogen Phosphorylase B"/>
    <property type="match status" value="2"/>
</dbReference>
<reference evidence="3 4" key="1">
    <citation type="submission" date="2020-04" db="EMBL/GenBank/DDBJ databases">
        <authorList>
            <person name="De Canck E."/>
        </authorList>
    </citation>
    <scope>NUCLEOTIDE SEQUENCE [LARGE SCALE GENOMIC DNA]</scope>
    <source>
        <strain evidence="3 4">LMG 26690</strain>
    </source>
</reference>
<feature type="region of interest" description="Disordered" evidence="1">
    <location>
        <begin position="372"/>
        <end position="391"/>
    </location>
</feature>
<dbReference type="Pfam" id="PF13692">
    <property type="entry name" value="Glyco_trans_1_4"/>
    <property type="match status" value="1"/>
</dbReference>
<evidence type="ECO:0000313" key="4">
    <source>
        <dbReference type="Proteomes" id="UP000494214"/>
    </source>
</evidence>
<dbReference type="Proteomes" id="UP000494214">
    <property type="component" value="Unassembled WGS sequence"/>
</dbReference>
<dbReference type="EC" id="2.4.1.250" evidence="3"/>
<evidence type="ECO:0000313" key="3">
    <source>
        <dbReference type="EMBL" id="CAB3706504.1"/>
    </source>
</evidence>